<keyword evidence="1" id="KW-0732">Signal</keyword>
<gene>
    <name evidence="2" type="ORF">BpHYR1_013995</name>
</gene>
<evidence type="ECO:0000313" key="3">
    <source>
        <dbReference type="Proteomes" id="UP000276133"/>
    </source>
</evidence>
<comment type="caution">
    <text evidence="2">The sequence shown here is derived from an EMBL/GenBank/DDBJ whole genome shotgun (WGS) entry which is preliminary data.</text>
</comment>
<reference evidence="2 3" key="1">
    <citation type="journal article" date="2018" name="Sci. Rep.">
        <title>Genomic signatures of local adaptation to the degree of environmental predictability in rotifers.</title>
        <authorList>
            <person name="Franch-Gras L."/>
            <person name="Hahn C."/>
            <person name="Garcia-Roger E.M."/>
            <person name="Carmona M.J."/>
            <person name="Serra M."/>
            <person name="Gomez A."/>
        </authorList>
    </citation>
    <scope>NUCLEOTIDE SEQUENCE [LARGE SCALE GENOMIC DNA]</scope>
    <source>
        <strain evidence="2">HYR1</strain>
    </source>
</reference>
<name>A0A3M7SSY9_BRAPC</name>
<feature type="signal peptide" evidence="1">
    <location>
        <begin position="1"/>
        <end position="24"/>
    </location>
</feature>
<proteinExistence type="predicted"/>
<sequence>MTPSRAFFVAVYLWCSLNFNQTHSAVTSYCQTTCKTVTPGWTRTGLSSTKTSTRLSGAFCGTFVDNKAKIFI</sequence>
<keyword evidence="3" id="KW-1185">Reference proteome</keyword>
<protein>
    <recommendedName>
        <fullName evidence="4">Secreted protein</fullName>
    </recommendedName>
</protein>
<evidence type="ECO:0000313" key="2">
    <source>
        <dbReference type="EMBL" id="RNA38740.1"/>
    </source>
</evidence>
<organism evidence="2 3">
    <name type="scientific">Brachionus plicatilis</name>
    <name type="common">Marine rotifer</name>
    <name type="synonym">Brachionus muelleri</name>
    <dbReference type="NCBI Taxonomy" id="10195"/>
    <lineage>
        <taxon>Eukaryota</taxon>
        <taxon>Metazoa</taxon>
        <taxon>Spiralia</taxon>
        <taxon>Gnathifera</taxon>
        <taxon>Rotifera</taxon>
        <taxon>Eurotatoria</taxon>
        <taxon>Monogononta</taxon>
        <taxon>Pseudotrocha</taxon>
        <taxon>Ploima</taxon>
        <taxon>Brachionidae</taxon>
        <taxon>Brachionus</taxon>
    </lineage>
</organism>
<evidence type="ECO:0000256" key="1">
    <source>
        <dbReference type="SAM" id="SignalP"/>
    </source>
</evidence>
<evidence type="ECO:0008006" key="4">
    <source>
        <dbReference type="Google" id="ProtNLM"/>
    </source>
</evidence>
<dbReference type="Proteomes" id="UP000276133">
    <property type="component" value="Unassembled WGS sequence"/>
</dbReference>
<dbReference type="AlphaFoldDB" id="A0A3M7SSY9"/>
<feature type="chain" id="PRO_5018293801" description="Secreted protein" evidence="1">
    <location>
        <begin position="25"/>
        <end position="72"/>
    </location>
</feature>
<dbReference type="EMBL" id="REGN01000830">
    <property type="protein sequence ID" value="RNA38740.1"/>
    <property type="molecule type" value="Genomic_DNA"/>
</dbReference>
<accession>A0A3M7SSY9</accession>